<evidence type="ECO:0000313" key="2">
    <source>
        <dbReference type="Proteomes" id="UP000000383"/>
    </source>
</evidence>
<dbReference type="Pfam" id="PF02482">
    <property type="entry name" value="Ribosomal_S30AE"/>
    <property type="match status" value="1"/>
</dbReference>
<dbReference type="InterPro" id="IPR003489">
    <property type="entry name" value="RHF/RaiA"/>
</dbReference>
<dbReference type="RefSeq" id="WP_013149319.1">
    <property type="nucleotide sequence ID" value="NC_014207.1"/>
</dbReference>
<dbReference type="AlphaFoldDB" id="D7DNY3"/>
<reference evidence="1 2" key="2">
    <citation type="journal article" date="2011" name="J. Bacteriol.">
        <title>Genomes of three methylotrophs from a single niche uncover genetic and metabolic divergence of Methylophilaceae.</title>
        <authorList>
            <person name="Lapidus A."/>
            <person name="Clum A."/>
            <person name="Labutti K."/>
            <person name="Kaluzhnaya M.G."/>
            <person name="Lim S."/>
            <person name="Beck D.A."/>
            <person name="Glavina Del Rio T."/>
            <person name="Nolan M."/>
            <person name="Mavromatis K."/>
            <person name="Huntemann M."/>
            <person name="Lucas S."/>
            <person name="Lidstrom M.E."/>
            <person name="Ivanova N."/>
            <person name="Chistoserdova L."/>
        </authorList>
    </citation>
    <scope>NUCLEOTIDE SEQUENCE [LARGE SCALE GENOMIC DNA]</scope>
    <source>
        <strain evidence="1 2">301</strain>
    </source>
</reference>
<dbReference type="Proteomes" id="UP000000383">
    <property type="component" value="Chromosome"/>
</dbReference>
<dbReference type="InterPro" id="IPR036567">
    <property type="entry name" value="RHF-like"/>
</dbReference>
<gene>
    <name evidence="1" type="ordered locus">M301_2659</name>
</gene>
<dbReference type="eggNOG" id="COG1544">
    <property type="taxonomic scope" value="Bacteria"/>
</dbReference>
<organism evidence="1 2">
    <name type="scientific">Methylotenera versatilis (strain 301)</name>
    <dbReference type="NCBI Taxonomy" id="666681"/>
    <lineage>
        <taxon>Bacteria</taxon>
        <taxon>Pseudomonadati</taxon>
        <taxon>Pseudomonadota</taxon>
        <taxon>Betaproteobacteria</taxon>
        <taxon>Nitrosomonadales</taxon>
        <taxon>Methylophilaceae</taxon>
        <taxon>Methylotenera</taxon>
    </lineage>
</organism>
<keyword evidence="2" id="KW-1185">Reference proteome</keyword>
<dbReference type="CDD" id="cd00552">
    <property type="entry name" value="RaiA"/>
    <property type="match status" value="1"/>
</dbReference>
<dbReference type="KEGG" id="meh:M301_2659"/>
<accession>D7DNY3</accession>
<dbReference type="Gene3D" id="3.30.160.100">
    <property type="entry name" value="Ribosome hibernation promotion factor-like"/>
    <property type="match status" value="1"/>
</dbReference>
<proteinExistence type="predicted"/>
<dbReference type="STRING" id="666681.M301_2659"/>
<dbReference type="HOGENOM" id="CLU_142879_2_0_4"/>
<sequence>MQLDIQTNGFSLTDGIRDYATRRMQFALDRNDGHVMHARISLADINGPRGGIDKRCQINLVLAGHSNIVIEDTEADLYVAIDRASDRCARTLTRRLEKLREHSYDSVPIPLATDD</sequence>
<name>D7DNY3_METV0</name>
<evidence type="ECO:0000313" key="1">
    <source>
        <dbReference type="EMBL" id="ADI31014.1"/>
    </source>
</evidence>
<reference evidence="2" key="1">
    <citation type="submission" date="2010-05" db="EMBL/GenBank/DDBJ databases">
        <title>Complete sequence of Methylotenera sp. 301.</title>
        <authorList>
            <person name="Lucas S."/>
            <person name="Copeland A."/>
            <person name="Lapidus A."/>
            <person name="Cheng J.-F."/>
            <person name="Bruce D."/>
            <person name="Goodwin L."/>
            <person name="Pitluck S."/>
            <person name="Clum A."/>
            <person name="Land M."/>
            <person name="Hauser L."/>
            <person name="Kyrpides N."/>
            <person name="Ivanova N."/>
            <person name="Chistoservova L."/>
            <person name="Kalyuzhnaya M."/>
            <person name="Woyke T."/>
        </authorList>
    </citation>
    <scope>NUCLEOTIDE SEQUENCE [LARGE SCALE GENOMIC DNA]</scope>
    <source>
        <strain evidence="2">301</strain>
    </source>
</reference>
<dbReference type="OrthoDB" id="5297384at2"/>
<dbReference type="EMBL" id="CP002056">
    <property type="protein sequence ID" value="ADI31014.1"/>
    <property type="molecule type" value="Genomic_DNA"/>
</dbReference>
<dbReference type="SUPFAM" id="SSF69754">
    <property type="entry name" value="Ribosome binding protein Y (YfiA homologue)"/>
    <property type="match status" value="1"/>
</dbReference>
<protein>
    <submittedName>
        <fullName evidence="1">Ribosomal subunit interface protein</fullName>
    </submittedName>
</protein>